<keyword evidence="12" id="KW-0325">Glycoprotein</keyword>
<keyword evidence="14" id="KW-1071">Ligand-gated ion channel</keyword>
<comment type="subcellular location">
    <subcellularLocation>
        <location evidence="16">Postsynaptic cell membrane</location>
        <topology evidence="16">Multi-pass membrane protein</topology>
    </subcellularLocation>
</comment>
<evidence type="ECO:0000313" key="20">
    <source>
        <dbReference type="EMBL" id="TKR96991.1"/>
    </source>
</evidence>
<keyword evidence="21" id="KW-1185">Reference proteome</keyword>
<feature type="domain" description="Neurotransmitter-gated ion-channel ligand-binding" evidence="18">
    <location>
        <begin position="26"/>
        <end position="251"/>
    </location>
</feature>
<evidence type="ECO:0000313" key="21">
    <source>
        <dbReference type="Proteomes" id="UP000298663"/>
    </source>
</evidence>
<evidence type="ECO:0000256" key="2">
    <source>
        <dbReference type="ARBA" id="ARBA00022448"/>
    </source>
</evidence>
<accession>A0A4U5PL14</accession>
<comment type="similarity">
    <text evidence="1">Belongs to the ligand-gated ion channel (TC 1.A.9) family. Acetylcholine receptor (TC 1.A.9.1) subfamily.</text>
</comment>
<dbReference type="PROSITE" id="PS51257">
    <property type="entry name" value="PROKAR_LIPOPROTEIN"/>
    <property type="match status" value="1"/>
</dbReference>
<dbReference type="Pfam" id="PF02932">
    <property type="entry name" value="Neur_chan_memb"/>
    <property type="match status" value="1"/>
</dbReference>
<evidence type="ECO:0000259" key="18">
    <source>
        <dbReference type="Pfam" id="PF02931"/>
    </source>
</evidence>
<dbReference type="InterPro" id="IPR018000">
    <property type="entry name" value="Neurotransmitter_ion_chnl_CS"/>
</dbReference>
<feature type="chain" id="PRO_5022271162" evidence="17">
    <location>
        <begin position="22"/>
        <end position="550"/>
    </location>
</feature>
<dbReference type="InterPro" id="IPR006201">
    <property type="entry name" value="Neur_channel"/>
</dbReference>
<evidence type="ECO:0000256" key="12">
    <source>
        <dbReference type="ARBA" id="ARBA00023180"/>
    </source>
</evidence>
<gene>
    <name evidence="20" type="ORF">L596_010925</name>
</gene>
<keyword evidence="13" id="KW-0628">Postsynaptic cell membrane</keyword>
<dbReference type="InterPro" id="IPR006029">
    <property type="entry name" value="Neurotrans-gated_channel_TM"/>
</dbReference>
<dbReference type="InterPro" id="IPR036734">
    <property type="entry name" value="Neur_chan_lig-bd_sf"/>
</dbReference>
<keyword evidence="3" id="KW-1003">Cell membrane</keyword>
<reference evidence="20 21" key="2">
    <citation type="journal article" date="2019" name="G3 (Bethesda)">
        <title>Hybrid Assembly of the Genome of the Entomopathogenic Nematode Steinernema carpocapsae Identifies the X-Chromosome.</title>
        <authorList>
            <person name="Serra L."/>
            <person name="Macchietto M."/>
            <person name="Macias-Munoz A."/>
            <person name="McGill C.J."/>
            <person name="Rodriguez I.M."/>
            <person name="Rodriguez B."/>
            <person name="Murad R."/>
            <person name="Mortazavi A."/>
        </authorList>
    </citation>
    <scope>NUCLEOTIDE SEQUENCE [LARGE SCALE GENOMIC DNA]</scope>
    <source>
        <strain evidence="20 21">ALL</strain>
    </source>
</reference>
<evidence type="ECO:0000256" key="16">
    <source>
        <dbReference type="ARBA" id="ARBA00034104"/>
    </source>
</evidence>
<dbReference type="STRING" id="34508.A0A4U5PL14"/>
<keyword evidence="6 17" id="KW-1133">Transmembrane helix</keyword>
<dbReference type="Proteomes" id="UP000298663">
    <property type="component" value="Unassembled WGS sequence"/>
</dbReference>
<dbReference type="PRINTS" id="PR00252">
    <property type="entry name" value="NRIONCHANNEL"/>
</dbReference>
<evidence type="ECO:0000256" key="14">
    <source>
        <dbReference type="ARBA" id="ARBA00023286"/>
    </source>
</evidence>
<evidence type="ECO:0000256" key="5">
    <source>
        <dbReference type="ARBA" id="ARBA00022729"/>
    </source>
</evidence>
<dbReference type="PANTHER" id="PTHR18945">
    <property type="entry name" value="NEUROTRANSMITTER GATED ION CHANNEL"/>
    <property type="match status" value="1"/>
</dbReference>
<dbReference type="InterPro" id="IPR038050">
    <property type="entry name" value="Neuro_actylchol_rec"/>
</dbReference>
<feature type="transmembrane region" description="Helical" evidence="17">
    <location>
        <begin position="284"/>
        <end position="302"/>
    </location>
</feature>
<evidence type="ECO:0000256" key="11">
    <source>
        <dbReference type="ARBA" id="ARBA00023170"/>
    </source>
</evidence>
<evidence type="ECO:0000259" key="19">
    <source>
        <dbReference type="Pfam" id="PF02932"/>
    </source>
</evidence>
<organism evidence="20 21">
    <name type="scientific">Steinernema carpocapsae</name>
    <name type="common">Entomopathogenic nematode</name>
    <dbReference type="NCBI Taxonomy" id="34508"/>
    <lineage>
        <taxon>Eukaryota</taxon>
        <taxon>Metazoa</taxon>
        <taxon>Ecdysozoa</taxon>
        <taxon>Nematoda</taxon>
        <taxon>Chromadorea</taxon>
        <taxon>Rhabditida</taxon>
        <taxon>Tylenchina</taxon>
        <taxon>Panagrolaimomorpha</taxon>
        <taxon>Strongyloidoidea</taxon>
        <taxon>Steinernematidae</taxon>
        <taxon>Steinernema</taxon>
    </lineage>
</organism>
<dbReference type="FunFam" id="2.70.170.10:FF:000016">
    <property type="entry name" value="Nicotinic acetylcholine receptor subunit"/>
    <property type="match status" value="1"/>
</dbReference>
<keyword evidence="7" id="KW-0770">Synapse</keyword>
<dbReference type="InterPro" id="IPR036719">
    <property type="entry name" value="Neuro-gated_channel_TM_sf"/>
</dbReference>
<keyword evidence="4 17" id="KW-0812">Transmembrane</keyword>
<feature type="signal peptide" evidence="17">
    <location>
        <begin position="1"/>
        <end position="21"/>
    </location>
</feature>
<keyword evidence="8 17" id="KW-0406">Ion transport</keyword>
<keyword evidence="11" id="KW-0675">Receptor</keyword>
<evidence type="ECO:0000256" key="4">
    <source>
        <dbReference type="ARBA" id="ARBA00022692"/>
    </source>
</evidence>
<keyword evidence="5 17" id="KW-0732">Signal</keyword>
<dbReference type="Pfam" id="PF02931">
    <property type="entry name" value="Neur_chan_LBD"/>
    <property type="match status" value="1"/>
</dbReference>
<dbReference type="PRINTS" id="PR00254">
    <property type="entry name" value="NICOTINICR"/>
</dbReference>
<reference evidence="20 21" key="1">
    <citation type="journal article" date="2015" name="Genome Biol.">
        <title>Comparative genomics of Steinernema reveals deeply conserved gene regulatory networks.</title>
        <authorList>
            <person name="Dillman A.R."/>
            <person name="Macchietto M."/>
            <person name="Porter C.F."/>
            <person name="Rogers A."/>
            <person name="Williams B."/>
            <person name="Antoshechkin I."/>
            <person name="Lee M.M."/>
            <person name="Goodwin Z."/>
            <person name="Lu X."/>
            <person name="Lewis E.E."/>
            <person name="Goodrich-Blair H."/>
            <person name="Stock S.P."/>
            <person name="Adams B.J."/>
            <person name="Sternberg P.W."/>
            <person name="Mortazavi A."/>
        </authorList>
    </citation>
    <scope>NUCLEOTIDE SEQUENCE [LARGE SCALE GENOMIC DNA]</scope>
    <source>
        <strain evidence="20 21">ALL</strain>
    </source>
</reference>
<dbReference type="OrthoDB" id="5975154at2759"/>
<keyword evidence="9 17" id="KW-0472">Membrane</keyword>
<dbReference type="CDD" id="cd19051">
    <property type="entry name" value="LGIC_TM_cation"/>
    <property type="match status" value="1"/>
</dbReference>
<dbReference type="AlphaFoldDB" id="A0A4U5PL14"/>
<evidence type="ECO:0000256" key="1">
    <source>
        <dbReference type="ARBA" id="ARBA00009237"/>
    </source>
</evidence>
<dbReference type="Gene3D" id="1.20.58.390">
    <property type="entry name" value="Neurotransmitter-gated ion-channel transmembrane domain"/>
    <property type="match status" value="2"/>
</dbReference>
<dbReference type="GO" id="GO:0022848">
    <property type="term" value="F:acetylcholine-gated monoatomic cation-selective channel activity"/>
    <property type="evidence" value="ECO:0007669"/>
    <property type="project" value="InterPro"/>
</dbReference>
<evidence type="ECO:0000256" key="9">
    <source>
        <dbReference type="ARBA" id="ARBA00023136"/>
    </source>
</evidence>
<name>A0A4U5PL14_STECR</name>
<dbReference type="SUPFAM" id="SSF63712">
    <property type="entry name" value="Nicotinic receptor ligand binding domain-like"/>
    <property type="match status" value="1"/>
</dbReference>
<dbReference type="NCBIfam" id="TIGR00860">
    <property type="entry name" value="LIC"/>
    <property type="match status" value="1"/>
</dbReference>
<evidence type="ECO:0000256" key="10">
    <source>
        <dbReference type="ARBA" id="ARBA00023157"/>
    </source>
</evidence>
<sequence>MDLRLCFGCVLIASLISIACSSRAEYELYRHLLSNYSSLVRPVHHARQQLRVDMRVFLQQIIGMDEKNQVIELNAWLRYIWTDYRLEWDPEKFDGIQSVRMNSDDHSIFKPDILLYNSADKSFDSTYKSNMVVYSSGEVNWVPPGIFRASCKIDITWFPFDEQSCFLKFGSWTYNGFALDLQLDHEKGERKPIFKSHKYSNLAPMIDLSTYVPSGEWLLISAPAVREEIYYKCCPEPYPTVKFFLNLRRRTLFYTFNLIIPSLLVAIMTLLAFCLPAHDMSEKIGTQTTILLSVCFFLTIVSEMTPPTSEAVPLLGVFFSTLTLIVAISTAFTIAVMNVRYRQPTNHVMRKWFRRIFLVWLPWLLLMKRPGYVLVKVNAVKIKNGELTEKECLQCIGVDEVDNDSDKMPNIAVHQYAERTITNEVGAIPSPALSLNRKVGQGIFTRRRSFLVRQQKSDICERYIQRYVESAKAAGNTNPNALAIIEYYRSLQTALKFINERMQRQKQRDDTIDEYRFASMVLDRFCLVVFTIFISISVTVLFSSAPYLYA</sequence>
<dbReference type="Gene3D" id="2.70.170.10">
    <property type="entry name" value="Neurotransmitter-gated ion-channel ligand-binding domain"/>
    <property type="match status" value="1"/>
</dbReference>
<feature type="transmembrane region" description="Helical" evidence="17">
    <location>
        <begin position="525"/>
        <end position="549"/>
    </location>
</feature>
<dbReference type="GO" id="GO:0045211">
    <property type="term" value="C:postsynaptic membrane"/>
    <property type="evidence" value="ECO:0007669"/>
    <property type="project" value="UniProtKB-SubCell"/>
</dbReference>
<dbReference type="EMBL" id="AZBU02000002">
    <property type="protein sequence ID" value="TKR96991.1"/>
    <property type="molecule type" value="Genomic_DNA"/>
</dbReference>
<dbReference type="InterPro" id="IPR002394">
    <property type="entry name" value="Nicotinic_acetylcholine_rcpt"/>
</dbReference>
<feature type="transmembrane region" description="Helical" evidence="17">
    <location>
        <begin position="252"/>
        <end position="277"/>
    </location>
</feature>
<keyword evidence="15 17" id="KW-0407">Ion channel</keyword>
<keyword evidence="2 17" id="KW-0813">Transport</keyword>
<feature type="transmembrane region" description="Helical" evidence="17">
    <location>
        <begin position="314"/>
        <end position="341"/>
    </location>
</feature>
<dbReference type="SUPFAM" id="SSF90112">
    <property type="entry name" value="Neurotransmitter-gated ion-channel transmembrane pore"/>
    <property type="match status" value="1"/>
</dbReference>
<dbReference type="PROSITE" id="PS00236">
    <property type="entry name" value="NEUROTR_ION_CHANNEL"/>
    <property type="match status" value="1"/>
</dbReference>
<dbReference type="CDD" id="cd18997">
    <property type="entry name" value="LGIC_ECD_nAChR"/>
    <property type="match status" value="1"/>
</dbReference>
<evidence type="ECO:0000256" key="13">
    <source>
        <dbReference type="ARBA" id="ARBA00023257"/>
    </source>
</evidence>
<evidence type="ECO:0000256" key="6">
    <source>
        <dbReference type="ARBA" id="ARBA00022989"/>
    </source>
</evidence>
<evidence type="ECO:0000256" key="15">
    <source>
        <dbReference type="ARBA" id="ARBA00023303"/>
    </source>
</evidence>
<protein>
    <submittedName>
        <fullName evidence="20">Uncharacterized protein</fullName>
    </submittedName>
</protein>
<dbReference type="InterPro" id="IPR006202">
    <property type="entry name" value="Neur_chan_lig-bd"/>
</dbReference>
<comment type="caution">
    <text evidence="20">The sequence shown here is derived from an EMBL/GenBank/DDBJ whole genome shotgun (WGS) entry which is preliminary data.</text>
</comment>
<evidence type="ECO:0000256" key="17">
    <source>
        <dbReference type="RuleBase" id="RU000687"/>
    </source>
</evidence>
<keyword evidence="10" id="KW-1015">Disulfide bond</keyword>
<evidence type="ECO:0000256" key="8">
    <source>
        <dbReference type="ARBA" id="ARBA00023065"/>
    </source>
</evidence>
<proteinExistence type="inferred from homology"/>
<feature type="domain" description="Neurotransmitter-gated ion-channel transmembrane" evidence="19">
    <location>
        <begin position="258"/>
        <end position="541"/>
    </location>
</feature>
<evidence type="ECO:0000256" key="7">
    <source>
        <dbReference type="ARBA" id="ARBA00023018"/>
    </source>
</evidence>
<dbReference type="FunFam" id="1.20.58.390:FF:000046">
    <property type="entry name" value="AcetylCholine Receptor"/>
    <property type="match status" value="1"/>
</dbReference>
<dbReference type="GO" id="GO:0004888">
    <property type="term" value="F:transmembrane signaling receptor activity"/>
    <property type="evidence" value="ECO:0007669"/>
    <property type="project" value="InterPro"/>
</dbReference>
<evidence type="ECO:0000256" key="3">
    <source>
        <dbReference type="ARBA" id="ARBA00022475"/>
    </source>
</evidence>